<organism evidence="1 2">
    <name type="scientific">Menidia menidia</name>
    <name type="common">Atlantic silverside</name>
    <dbReference type="NCBI Taxonomy" id="238744"/>
    <lineage>
        <taxon>Eukaryota</taxon>
        <taxon>Metazoa</taxon>
        <taxon>Chordata</taxon>
        <taxon>Craniata</taxon>
        <taxon>Vertebrata</taxon>
        <taxon>Euteleostomi</taxon>
        <taxon>Actinopterygii</taxon>
        <taxon>Neopterygii</taxon>
        <taxon>Teleostei</taxon>
        <taxon>Neoteleostei</taxon>
        <taxon>Acanthomorphata</taxon>
        <taxon>Ovalentaria</taxon>
        <taxon>Atherinomorphae</taxon>
        <taxon>Atheriniformes</taxon>
        <taxon>Atherinopsidae</taxon>
        <taxon>Menidiinae</taxon>
        <taxon>Menidia</taxon>
    </lineage>
</organism>
<accession>A0A8S4AJI1</accession>
<protein>
    <submittedName>
        <fullName evidence="1">(Atlantic silverside) hypothetical protein</fullName>
    </submittedName>
</protein>
<comment type="caution">
    <text evidence="1">The sequence shown here is derived from an EMBL/GenBank/DDBJ whole genome shotgun (WGS) entry which is preliminary data.</text>
</comment>
<gene>
    <name evidence="1" type="ORF">MMEN_LOCUS5135</name>
</gene>
<dbReference type="AlphaFoldDB" id="A0A8S4AJI1"/>
<proteinExistence type="predicted"/>
<keyword evidence="2" id="KW-1185">Reference proteome</keyword>
<dbReference type="EMBL" id="CAJRST010004446">
    <property type="protein sequence ID" value="CAG5873422.1"/>
    <property type="molecule type" value="Genomic_DNA"/>
</dbReference>
<dbReference type="Proteomes" id="UP000677803">
    <property type="component" value="Unassembled WGS sequence"/>
</dbReference>
<sequence>MRLSNDQLGDFHPPRELMLFTVMEEEEEEEREGGRRGAVLCVICCSQAPDRAREKKTSSSISYSSSIMETFSAGLTSAWQQEDKKEVNSRP</sequence>
<name>A0A8S4AJI1_9TELE</name>
<reference evidence="1" key="1">
    <citation type="submission" date="2021-05" db="EMBL/GenBank/DDBJ databases">
        <authorList>
            <person name="Tigano A."/>
        </authorList>
    </citation>
    <scope>NUCLEOTIDE SEQUENCE</scope>
</reference>
<evidence type="ECO:0000313" key="1">
    <source>
        <dbReference type="EMBL" id="CAG5873422.1"/>
    </source>
</evidence>
<evidence type="ECO:0000313" key="2">
    <source>
        <dbReference type="Proteomes" id="UP000677803"/>
    </source>
</evidence>